<accession>A0A498ITN8</accession>
<protein>
    <recommendedName>
        <fullName evidence="4">Knottin scorpion toxin-like domain-containing protein</fullName>
    </recommendedName>
</protein>
<evidence type="ECO:0000313" key="2">
    <source>
        <dbReference type="EMBL" id="RXH86639.1"/>
    </source>
</evidence>
<keyword evidence="1" id="KW-0732">Signal</keyword>
<feature type="signal peptide" evidence="1">
    <location>
        <begin position="1"/>
        <end position="23"/>
    </location>
</feature>
<dbReference type="Proteomes" id="UP000290289">
    <property type="component" value="Chromosome 10"/>
</dbReference>
<evidence type="ECO:0008006" key="4">
    <source>
        <dbReference type="Google" id="ProtNLM"/>
    </source>
</evidence>
<dbReference type="SUPFAM" id="SSF57095">
    <property type="entry name" value="Scorpion toxin-like"/>
    <property type="match status" value="1"/>
</dbReference>
<feature type="chain" id="PRO_5019850511" description="Knottin scorpion toxin-like domain-containing protein" evidence="1">
    <location>
        <begin position="24"/>
        <end position="66"/>
    </location>
</feature>
<evidence type="ECO:0000313" key="3">
    <source>
        <dbReference type="Proteomes" id="UP000290289"/>
    </source>
</evidence>
<dbReference type="EMBL" id="RDQH01000336">
    <property type="protein sequence ID" value="RXH86639.1"/>
    <property type="molecule type" value="Genomic_DNA"/>
</dbReference>
<dbReference type="AlphaFoldDB" id="A0A498ITN8"/>
<name>A0A498ITN8_MALDO</name>
<comment type="caution">
    <text evidence="2">The sequence shown here is derived from an EMBL/GenBank/DDBJ whole genome shotgun (WGS) entry which is preliminary data.</text>
</comment>
<keyword evidence="3" id="KW-1185">Reference proteome</keyword>
<evidence type="ECO:0000256" key="1">
    <source>
        <dbReference type="SAM" id="SignalP"/>
    </source>
</evidence>
<organism evidence="2 3">
    <name type="scientific">Malus domestica</name>
    <name type="common">Apple</name>
    <name type="synonym">Pyrus malus</name>
    <dbReference type="NCBI Taxonomy" id="3750"/>
    <lineage>
        <taxon>Eukaryota</taxon>
        <taxon>Viridiplantae</taxon>
        <taxon>Streptophyta</taxon>
        <taxon>Embryophyta</taxon>
        <taxon>Tracheophyta</taxon>
        <taxon>Spermatophyta</taxon>
        <taxon>Magnoliopsida</taxon>
        <taxon>eudicotyledons</taxon>
        <taxon>Gunneridae</taxon>
        <taxon>Pentapetalae</taxon>
        <taxon>rosids</taxon>
        <taxon>fabids</taxon>
        <taxon>Rosales</taxon>
        <taxon>Rosaceae</taxon>
        <taxon>Amygdaloideae</taxon>
        <taxon>Maleae</taxon>
        <taxon>Malus</taxon>
    </lineage>
</organism>
<proteinExistence type="predicted"/>
<gene>
    <name evidence="2" type="ORF">DVH24_021912</name>
</gene>
<reference evidence="2 3" key="1">
    <citation type="submission" date="2018-10" db="EMBL/GenBank/DDBJ databases">
        <title>A high-quality apple genome assembly.</title>
        <authorList>
            <person name="Hu J."/>
        </authorList>
    </citation>
    <scope>NUCLEOTIDE SEQUENCE [LARGE SCALE GENOMIC DNA]</scope>
    <source>
        <strain evidence="3">cv. HFTH1</strain>
        <tissue evidence="2">Young leaf</tissue>
    </source>
</reference>
<sequence>MATFVRKLFVLVLTRKLFKLGIARNINLLAFASRPGRICNRKCINQGYEGGKCSAFLCACDRPCPT</sequence>
<dbReference type="InterPro" id="IPR036574">
    <property type="entry name" value="Scorpion_toxin-like_sf"/>
</dbReference>